<sequence length="88" mass="9842">MILVFNAIEALGDCLDSVAQHSQIDCRIIVIDDGSMDSAVQQLLDSYRSRWPFECYRNPTNMGFTRTVNQGVQLAGSAMRSCSTRIPR</sequence>
<organism evidence="2 3">
    <name type="scientific">Halomonas urumqiensis</name>
    <dbReference type="NCBI Taxonomy" id="1684789"/>
    <lineage>
        <taxon>Bacteria</taxon>
        <taxon>Pseudomonadati</taxon>
        <taxon>Pseudomonadota</taxon>
        <taxon>Gammaproteobacteria</taxon>
        <taxon>Oceanospirillales</taxon>
        <taxon>Halomonadaceae</taxon>
        <taxon>Halomonas</taxon>
    </lineage>
</organism>
<dbReference type="Pfam" id="PF00535">
    <property type="entry name" value="Glycos_transf_2"/>
    <property type="match status" value="1"/>
</dbReference>
<comment type="caution">
    <text evidence="2">The sequence shown here is derived from an EMBL/GenBank/DDBJ whole genome shotgun (WGS) entry which is preliminary data.</text>
</comment>
<dbReference type="SUPFAM" id="SSF53448">
    <property type="entry name" value="Nucleotide-diphospho-sugar transferases"/>
    <property type="match status" value="1"/>
</dbReference>
<dbReference type="Gene3D" id="3.90.550.10">
    <property type="entry name" value="Spore Coat Polysaccharide Biosynthesis Protein SpsA, Chain A"/>
    <property type="match status" value="1"/>
</dbReference>
<evidence type="ECO:0000313" key="3">
    <source>
        <dbReference type="Proteomes" id="UP000235547"/>
    </source>
</evidence>
<dbReference type="InterPro" id="IPR001173">
    <property type="entry name" value="Glyco_trans_2-like"/>
</dbReference>
<keyword evidence="3" id="KW-1185">Reference proteome</keyword>
<reference evidence="2 3" key="1">
    <citation type="submission" date="2018-01" db="EMBL/GenBank/DDBJ databases">
        <title>Halomonas endophytica sp. nov., isolated from storage liquid in the stems of Populus euphratica.</title>
        <authorList>
            <person name="Chen C."/>
        </authorList>
    </citation>
    <scope>NUCLEOTIDE SEQUENCE [LARGE SCALE GENOMIC DNA]</scope>
    <source>
        <strain evidence="2 3">BZ-SZ-XJ27</strain>
    </source>
</reference>
<evidence type="ECO:0000259" key="1">
    <source>
        <dbReference type="Pfam" id="PF00535"/>
    </source>
</evidence>
<dbReference type="AlphaFoldDB" id="A0A2N7UCM9"/>
<accession>A0A2N7UCM9</accession>
<proteinExistence type="predicted"/>
<gene>
    <name evidence="2" type="ORF">C1H70_15275</name>
</gene>
<dbReference type="InterPro" id="IPR029044">
    <property type="entry name" value="Nucleotide-diphossugar_trans"/>
</dbReference>
<protein>
    <recommendedName>
        <fullName evidence="1">Glycosyltransferase 2-like domain-containing protein</fullName>
    </recommendedName>
</protein>
<dbReference type="EMBL" id="PNRG01000033">
    <property type="protein sequence ID" value="PMR78135.1"/>
    <property type="molecule type" value="Genomic_DNA"/>
</dbReference>
<dbReference type="CDD" id="cd00761">
    <property type="entry name" value="Glyco_tranf_GTA_type"/>
    <property type="match status" value="1"/>
</dbReference>
<dbReference type="Proteomes" id="UP000235547">
    <property type="component" value="Unassembled WGS sequence"/>
</dbReference>
<name>A0A2N7UCM9_9GAMM</name>
<dbReference type="OrthoDB" id="5123492at2"/>
<feature type="domain" description="Glycosyltransferase 2-like" evidence="1">
    <location>
        <begin position="2"/>
        <end position="75"/>
    </location>
</feature>
<evidence type="ECO:0000313" key="2">
    <source>
        <dbReference type="EMBL" id="PMR78135.1"/>
    </source>
</evidence>